<feature type="compositionally biased region" description="Basic and acidic residues" evidence="1">
    <location>
        <begin position="1"/>
        <end position="10"/>
    </location>
</feature>
<sequence length="520" mass="60040">MEMNAKERQADVQSEPNTTNVESEGAISRTSDPPSITFFDFPKNVQIKILKYAGLLRPCVINIAFEKFRAKHDRGICSVSNPLYISQMPWGRSWVDPYSPTCDHPRLPLEVFLASHTARHELGVLFFAQNRFSIYLHGRTEFNLFRDATEWGMQHIRHLHIDLGPRENRFLKLAGGVHRTTMKMWQGFCHNAKERISGLKNFSLRCKVKDLEVASRLMCMMDPFPVLTQCAFHLNHLQDDDIRPVIKRAAWRLTDNLDNKSPFQFLLLPKEVQLLILEKLLIGLPDPYLPGSERFAGLVSFVNRKCQRTAATLPLACCGTCSPVRTMCFCHARQTAFSTSCSCFTSPVLYFLISREVYEDCRRVFFSKNTFTLVEEDPDSIMRSLHYIPTESFMQIRHLSFKFPLNFRAHNKSPRLEETAFLSWSVLRRFVREHFDLPRLSISIVDLGVHNGAISIVSSRNKYMRKMLRAFADLRGLLDFRVYLADDAAFEKELERAVTGRVSIGRFRPYKLPSIGNREL</sequence>
<dbReference type="OrthoDB" id="2099276at2759"/>
<evidence type="ECO:0008006" key="4">
    <source>
        <dbReference type="Google" id="ProtNLM"/>
    </source>
</evidence>
<dbReference type="PANTHER" id="PTHR42085:SF6">
    <property type="entry name" value="F-BOX DOMAIN-CONTAINING PROTEIN"/>
    <property type="match status" value="1"/>
</dbReference>
<name>A0A0F8VAU4_9EURO</name>
<protein>
    <recommendedName>
        <fullName evidence="4">F-box domain-containing protein</fullName>
    </recommendedName>
</protein>
<organism evidence="2 3">
    <name type="scientific">Aspergillus rambellii</name>
    <dbReference type="NCBI Taxonomy" id="308745"/>
    <lineage>
        <taxon>Eukaryota</taxon>
        <taxon>Fungi</taxon>
        <taxon>Dikarya</taxon>
        <taxon>Ascomycota</taxon>
        <taxon>Pezizomycotina</taxon>
        <taxon>Eurotiomycetes</taxon>
        <taxon>Eurotiomycetidae</taxon>
        <taxon>Eurotiales</taxon>
        <taxon>Aspergillaceae</taxon>
        <taxon>Aspergillus</taxon>
        <taxon>Aspergillus subgen. Nidulantes</taxon>
    </lineage>
</organism>
<feature type="region of interest" description="Disordered" evidence="1">
    <location>
        <begin position="1"/>
        <end position="29"/>
    </location>
</feature>
<dbReference type="EMBL" id="JZBS01002107">
    <property type="protein sequence ID" value="KKK20136.1"/>
    <property type="molecule type" value="Genomic_DNA"/>
</dbReference>
<feature type="compositionally biased region" description="Polar residues" evidence="1">
    <location>
        <begin position="11"/>
        <end position="29"/>
    </location>
</feature>
<dbReference type="STRING" id="308745.A0A0F8VAU4"/>
<evidence type="ECO:0000256" key="1">
    <source>
        <dbReference type="SAM" id="MobiDB-lite"/>
    </source>
</evidence>
<comment type="caution">
    <text evidence="2">The sequence shown here is derived from an EMBL/GenBank/DDBJ whole genome shotgun (WGS) entry which is preliminary data.</text>
</comment>
<dbReference type="InterPro" id="IPR038883">
    <property type="entry name" value="AN11006-like"/>
</dbReference>
<proteinExistence type="predicted"/>
<accession>A0A0F8VAU4</accession>
<dbReference type="Proteomes" id="UP000034291">
    <property type="component" value="Unassembled WGS sequence"/>
</dbReference>
<gene>
    <name evidence="2" type="ORF">ARAM_004366</name>
</gene>
<dbReference type="PANTHER" id="PTHR42085">
    <property type="entry name" value="F-BOX DOMAIN-CONTAINING PROTEIN"/>
    <property type="match status" value="1"/>
</dbReference>
<evidence type="ECO:0000313" key="2">
    <source>
        <dbReference type="EMBL" id="KKK20136.1"/>
    </source>
</evidence>
<dbReference type="AlphaFoldDB" id="A0A0F8VAU4"/>
<reference evidence="2 3" key="1">
    <citation type="submission" date="2015-02" db="EMBL/GenBank/DDBJ databases">
        <title>Draft Genome Sequences of Two Closely-Related Aflatoxigenic Aspergillus Species Obtained from the Cote d'Ivoire.</title>
        <authorList>
            <person name="Moore G.G."/>
            <person name="Beltz S.B."/>
            <person name="Mack B.M."/>
        </authorList>
    </citation>
    <scope>NUCLEOTIDE SEQUENCE [LARGE SCALE GENOMIC DNA]</scope>
    <source>
        <strain evidence="2 3">SRRC1468</strain>
    </source>
</reference>
<evidence type="ECO:0000313" key="3">
    <source>
        <dbReference type="Proteomes" id="UP000034291"/>
    </source>
</evidence>
<keyword evidence="3" id="KW-1185">Reference proteome</keyword>